<dbReference type="PANTHER" id="PTHR36450:SF1">
    <property type="entry name" value="THIOREDOXIN"/>
    <property type="match status" value="1"/>
</dbReference>
<keyword evidence="3" id="KW-1185">Reference proteome</keyword>
<dbReference type="Proteomes" id="UP000779508">
    <property type="component" value="Unassembled WGS sequence"/>
</dbReference>
<accession>A0ABS6G5M1</accession>
<evidence type="ECO:0000313" key="3">
    <source>
        <dbReference type="Proteomes" id="UP000779508"/>
    </source>
</evidence>
<sequence length="79" mass="8722">MIIKILGSGCRNCVTLKENTDKALKEVGVDAEVIKVEDFKDIMAYGVMSTPALVIDEKVVSFGKVLKPKEIIKILEKVK</sequence>
<reference evidence="2 3" key="1">
    <citation type="submission" date="2021-06" db="EMBL/GenBank/DDBJ databases">
        <authorList>
            <person name="Sun Q."/>
            <person name="Li D."/>
        </authorList>
    </citation>
    <scope>NUCLEOTIDE SEQUENCE [LARGE SCALE GENOMIC DNA]</scope>
    <source>
        <strain evidence="2 3">MSJ-5</strain>
    </source>
</reference>
<dbReference type="PIRSF" id="PIRSF037031">
    <property type="entry name" value="Redox_disulphide_2"/>
    <property type="match status" value="1"/>
</dbReference>
<evidence type="ECO:0000259" key="1">
    <source>
        <dbReference type="Pfam" id="PF13192"/>
    </source>
</evidence>
<dbReference type="NCBIfam" id="TIGR00412">
    <property type="entry name" value="redox_disulf_2"/>
    <property type="match status" value="1"/>
</dbReference>
<comment type="caution">
    <text evidence="2">The sequence shown here is derived from an EMBL/GenBank/DDBJ whole genome shotgun (WGS) entry which is preliminary data.</text>
</comment>
<dbReference type="RefSeq" id="WP_216417408.1">
    <property type="nucleotide sequence ID" value="NZ_JAHLQK010000004.1"/>
</dbReference>
<dbReference type="InterPro" id="IPR005243">
    <property type="entry name" value="THIRX-like_proc"/>
</dbReference>
<gene>
    <name evidence="2" type="ORF">KQI88_11365</name>
</gene>
<dbReference type="EMBL" id="JAHLQK010000004">
    <property type="protein sequence ID" value="MBU5677012.1"/>
    <property type="molecule type" value="Genomic_DNA"/>
</dbReference>
<evidence type="ECO:0000313" key="2">
    <source>
        <dbReference type="EMBL" id="MBU5677012.1"/>
    </source>
</evidence>
<protein>
    <submittedName>
        <fullName evidence="2">TM0996/MTH895 family glutaredoxin-like protein</fullName>
    </submittedName>
</protein>
<dbReference type="PANTHER" id="PTHR36450">
    <property type="entry name" value="THIOREDOXIN"/>
    <property type="match status" value="1"/>
</dbReference>
<dbReference type="InterPro" id="IPR012336">
    <property type="entry name" value="Thioredoxin-like_fold"/>
</dbReference>
<feature type="domain" description="Thioredoxin-like fold" evidence="1">
    <location>
        <begin position="1"/>
        <end position="76"/>
    </location>
</feature>
<dbReference type="Pfam" id="PF13192">
    <property type="entry name" value="Thioredoxin_3"/>
    <property type="match status" value="1"/>
</dbReference>
<name>A0ABS6G5M1_9FIRM</name>
<organism evidence="2 3">
    <name type="scientific">Alkaliphilus flagellatus</name>
    <dbReference type="NCBI Taxonomy" id="2841507"/>
    <lineage>
        <taxon>Bacteria</taxon>
        <taxon>Bacillati</taxon>
        <taxon>Bacillota</taxon>
        <taxon>Clostridia</taxon>
        <taxon>Peptostreptococcales</taxon>
        <taxon>Natronincolaceae</taxon>
        <taxon>Alkaliphilus</taxon>
    </lineage>
</organism>
<proteinExistence type="predicted"/>